<sequence length="574" mass="63196">MSFESRRFKITISEYASPQPTFNWYSEARVAAAKTMQVPVQRIQLWTHKPFSGLQYNTHIDYTADSSVDIGQMSRVIHIVLLIHRDEQFERVATVLEDFKRVSGICVNLGKSAGLWCGAWCNRGDSPLGASSSTTFIRVLGMDIAPRSSVAHREQHLLALLESACRKWTPFTRGLSLVVRARAGNSLVSSTIQHHLHGYLPGAATTAKLQARLARFVWGPDHTAWLPAAVMARPVAIGGLGLLDVGTQLQLACLKGVQVALRGGRNGFNWLVASEAWIRPPPDGTRLQPLRHRLLRLWEDASKILGLNHRLVSTSQLLDLPIVGGCRFLRPPDLLVPARWVGARVRDLGDPHIARPTRSALADAAALAAFCQRVVVENVQDESFPETTLAGAVVLRGTATPFLGLTTRLARRALDRPRLVSTPISRYLARWAATISPPARVDWAPLRRCAFSGHEADAALKLALHALSHPAHPASAGSSCPACGSVDCSLGHRYWSCQSIRPLVREAFNIIGWPPDLQAWIFGKVTDLPPLCSGSTDLYGQWFYRLVVLPMCQVSHHIEQDHETAELGLWTIPD</sequence>
<dbReference type="EMBL" id="CP092881">
    <property type="protein sequence ID" value="UYV80575.1"/>
    <property type="molecule type" value="Genomic_DNA"/>
</dbReference>
<keyword evidence="2" id="KW-1185">Reference proteome</keyword>
<evidence type="ECO:0000313" key="1">
    <source>
        <dbReference type="EMBL" id="UYV80575.1"/>
    </source>
</evidence>
<reference evidence="1 2" key="1">
    <citation type="submission" date="2022-01" db="EMBL/GenBank/DDBJ databases">
        <title>A chromosomal length assembly of Cordylochernes scorpioides.</title>
        <authorList>
            <person name="Zeh D."/>
            <person name="Zeh J."/>
        </authorList>
    </citation>
    <scope>NUCLEOTIDE SEQUENCE [LARGE SCALE GENOMIC DNA]</scope>
    <source>
        <strain evidence="1">IN4F17</strain>
        <tissue evidence="1">Whole Body</tissue>
    </source>
</reference>
<proteinExistence type="predicted"/>
<organism evidence="1 2">
    <name type="scientific">Cordylochernes scorpioides</name>
    <dbReference type="NCBI Taxonomy" id="51811"/>
    <lineage>
        <taxon>Eukaryota</taxon>
        <taxon>Metazoa</taxon>
        <taxon>Ecdysozoa</taxon>
        <taxon>Arthropoda</taxon>
        <taxon>Chelicerata</taxon>
        <taxon>Arachnida</taxon>
        <taxon>Pseudoscorpiones</taxon>
        <taxon>Cheliferoidea</taxon>
        <taxon>Chernetidae</taxon>
        <taxon>Cordylochernes</taxon>
    </lineage>
</organism>
<evidence type="ECO:0000313" key="2">
    <source>
        <dbReference type="Proteomes" id="UP001235939"/>
    </source>
</evidence>
<accession>A0ABY6LHB7</accession>
<protein>
    <recommendedName>
        <fullName evidence="3">Reverse transcriptase</fullName>
    </recommendedName>
</protein>
<evidence type="ECO:0008006" key="3">
    <source>
        <dbReference type="Google" id="ProtNLM"/>
    </source>
</evidence>
<name>A0ABY6LHB7_9ARAC</name>
<dbReference type="Proteomes" id="UP001235939">
    <property type="component" value="Chromosome 19"/>
</dbReference>
<gene>
    <name evidence="1" type="ORF">LAZ67_19000766</name>
</gene>